<reference evidence="2" key="1">
    <citation type="journal article" date="2019" name="Int. J. Syst. Evol. Microbiol.">
        <title>The Global Catalogue of Microorganisms (GCM) 10K type strain sequencing project: providing services to taxonomists for standard genome sequencing and annotation.</title>
        <authorList>
            <consortium name="The Broad Institute Genomics Platform"/>
            <consortium name="The Broad Institute Genome Sequencing Center for Infectious Disease"/>
            <person name="Wu L."/>
            <person name="Ma J."/>
        </authorList>
    </citation>
    <scope>NUCLEOTIDE SEQUENCE [LARGE SCALE GENOMIC DNA]</scope>
    <source>
        <strain evidence="2">CCUG 59129</strain>
    </source>
</reference>
<evidence type="ECO:0000313" key="2">
    <source>
        <dbReference type="Proteomes" id="UP001596989"/>
    </source>
</evidence>
<proteinExistence type="predicted"/>
<sequence>MSRHSNKEQKNTYVFQLEAMIEDDNHAAALEQLIQRMNRVGLLDYQITSGIQLGQLIKERKANAVSTIPVPIEQHSGETRQQTALPQTSAESAVHDAFHSFRKVMSNNTLIRLIVNRGLGIKMSIPCRIININENEQLLTIYHVDEKQVYTFRMNEIEDYQE</sequence>
<organism evidence="1 2">
    <name type="scientific">Paenibacillus chungangensis</name>
    <dbReference type="NCBI Taxonomy" id="696535"/>
    <lineage>
        <taxon>Bacteria</taxon>
        <taxon>Bacillati</taxon>
        <taxon>Bacillota</taxon>
        <taxon>Bacilli</taxon>
        <taxon>Bacillales</taxon>
        <taxon>Paenibacillaceae</taxon>
        <taxon>Paenibacillus</taxon>
    </lineage>
</organism>
<dbReference type="RefSeq" id="WP_377561994.1">
    <property type="nucleotide sequence ID" value="NZ_JBHTJZ010000005.1"/>
</dbReference>
<accession>A0ABW3HLC8</accession>
<protein>
    <recommendedName>
        <fullName evidence="3">Spore coat protein</fullName>
    </recommendedName>
</protein>
<dbReference type="EMBL" id="JBHTJZ010000005">
    <property type="protein sequence ID" value="MFD0958280.1"/>
    <property type="molecule type" value="Genomic_DNA"/>
</dbReference>
<evidence type="ECO:0000313" key="1">
    <source>
        <dbReference type="EMBL" id="MFD0958280.1"/>
    </source>
</evidence>
<evidence type="ECO:0008006" key="3">
    <source>
        <dbReference type="Google" id="ProtNLM"/>
    </source>
</evidence>
<keyword evidence="2" id="KW-1185">Reference proteome</keyword>
<dbReference type="Proteomes" id="UP001596989">
    <property type="component" value="Unassembled WGS sequence"/>
</dbReference>
<gene>
    <name evidence="1" type="ORF">ACFQ2I_02670</name>
</gene>
<comment type="caution">
    <text evidence="1">The sequence shown here is derived from an EMBL/GenBank/DDBJ whole genome shotgun (WGS) entry which is preliminary data.</text>
</comment>
<name>A0ABW3HLC8_9BACL</name>